<evidence type="ECO:0000256" key="1">
    <source>
        <dbReference type="SAM" id="MobiDB-lite"/>
    </source>
</evidence>
<feature type="region of interest" description="Disordered" evidence="1">
    <location>
        <begin position="1"/>
        <end position="41"/>
    </location>
</feature>
<dbReference type="AlphaFoldDB" id="A0A194W525"/>
<reference evidence="2" key="1">
    <citation type="submission" date="2014-12" db="EMBL/GenBank/DDBJ databases">
        <title>Genome Sequence of Valsa Canker Pathogens Uncovers a Specific Adaption of Colonization on Woody Bark.</title>
        <authorList>
            <person name="Yin Z."/>
            <person name="Liu H."/>
            <person name="Gao X."/>
            <person name="Li Z."/>
            <person name="Song N."/>
            <person name="Ke X."/>
            <person name="Dai Q."/>
            <person name="Wu Y."/>
            <person name="Sun Y."/>
            <person name="Xu J.-R."/>
            <person name="Kang Z.K."/>
            <person name="Wang L."/>
            <person name="Huang L."/>
        </authorList>
    </citation>
    <scope>NUCLEOTIDE SEQUENCE [LARGE SCALE GENOMIC DNA]</scope>
    <source>
        <strain evidence="2">03-8</strain>
    </source>
</reference>
<feature type="region of interest" description="Disordered" evidence="1">
    <location>
        <begin position="317"/>
        <end position="344"/>
    </location>
</feature>
<name>A0A194W525_CYTMA</name>
<dbReference type="EMBL" id="CM003104">
    <property type="protein sequence ID" value="KUI71362.1"/>
    <property type="molecule type" value="Genomic_DNA"/>
</dbReference>
<gene>
    <name evidence="2" type="ORF">VM1G_06765</name>
</gene>
<organism evidence="2 3">
    <name type="scientific">Cytospora mali</name>
    <name type="common">Apple Valsa canker fungus</name>
    <name type="synonym">Valsa mali</name>
    <dbReference type="NCBI Taxonomy" id="578113"/>
    <lineage>
        <taxon>Eukaryota</taxon>
        <taxon>Fungi</taxon>
        <taxon>Dikarya</taxon>
        <taxon>Ascomycota</taxon>
        <taxon>Pezizomycotina</taxon>
        <taxon>Sordariomycetes</taxon>
        <taxon>Sordariomycetidae</taxon>
        <taxon>Diaporthales</taxon>
        <taxon>Cytosporaceae</taxon>
        <taxon>Cytospora</taxon>
    </lineage>
</organism>
<proteinExistence type="predicted"/>
<sequence length="356" mass="39837">MSSSSIKGGPLSRWTSASSATTACGSPTQQSHSTTRRQTWASATWATGQNIITGMLYHHKDSHNTQQERNEQYYQRLPQQHGMPMPLPLPPPAPERTTQTASSVRHQPIELPPIPRLLGNENLDEWDDMLIRTLRLHGLAEYVTLPYPGVPEPIEHTPGLTFDQWTRDRSLVCLLIVGSLSADVRDTLLASGYDPGETNPKAVYDLVRDAIPKASGEDVASYLRELNSVSPAEPRFGGSLREYCLRLGYLRRRLYVSEPQPNDNLVLVMAVLGLARDERYEDLSMDLGKELEKGALSWNRLMGDLAGVHGREVAERRRMRRGKVAEDNGPYPHSNASDEMFPDDDANRVKSRQCIV</sequence>
<feature type="compositionally biased region" description="Pro residues" evidence="1">
    <location>
        <begin position="85"/>
        <end position="94"/>
    </location>
</feature>
<feature type="region of interest" description="Disordered" evidence="1">
    <location>
        <begin position="80"/>
        <end position="101"/>
    </location>
</feature>
<accession>A0A194W525</accession>
<dbReference type="OrthoDB" id="5219111at2759"/>
<evidence type="ECO:0000313" key="3">
    <source>
        <dbReference type="Proteomes" id="UP000078559"/>
    </source>
</evidence>
<dbReference type="PROSITE" id="PS51257">
    <property type="entry name" value="PROKAR_LIPOPROTEIN"/>
    <property type="match status" value="1"/>
</dbReference>
<protein>
    <submittedName>
        <fullName evidence="2">Uncharacterized protein</fullName>
    </submittedName>
</protein>
<dbReference type="Proteomes" id="UP000078559">
    <property type="component" value="Chromosome 7"/>
</dbReference>
<evidence type="ECO:0000313" key="2">
    <source>
        <dbReference type="EMBL" id="KUI71362.1"/>
    </source>
</evidence>
<keyword evidence="3" id="KW-1185">Reference proteome</keyword>
<feature type="compositionally biased region" description="Low complexity" evidence="1">
    <location>
        <begin position="15"/>
        <end position="39"/>
    </location>
</feature>